<evidence type="ECO:0000313" key="1">
    <source>
        <dbReference type="EMBL" id="KAL1242285.1"/>
    </source>
</evidence>
<name>A0ABR3KNP0_TRISP</name>
<comment type="caution">
    <text evidence="1">The sequence shown here is derived from an EMBL/GenBank/DDBJ whole genome shotgun (WGS) entry which is preliminary data.</text>
</comment>
<evidence type="ECO:0000313" key="2">
    <source>
        <dbReference type="Proteomes" id="UP001558632"/>
    </source>
</evidence>
<gene>
    <name evidence="1" type="ORF">TSPI_09010</name>
</gene>
<keyword evidence="2" id="KW-1185">Reference proteome</keyword>
<sequence length="70" mass="7652">MLVARLVGSFIFHNCQLLADGILLTLLLALQWIKCGLLMVIPEQLCQSLSALSFIDPLASAAALRENQNQ</sequence>
<protein>
    <submittedName>
        <fullName evidence="1">von Willebrand factor A domain-containing protein 3A</fullName>
    </submittedName>
</protein>
<accession>A0ABR3KNP0</accession>
<organism evidence="1 2">
    <name type="scientific">Trichinella spiralis</name>
    <name type="common">Trichina worm</name>
    <dbReference type="NCBI Taxonomy" id="6334"/>
    <lineage>
        <taxon>Eukaryota</taxon>
        <taxon>Metazoa</taxon>
        <taxon>Ecdysozoa</taxon>
        <taxon>Nematoda</taxon>
        <taxon>Enoplea</taxon>
        <taxon>Dorylaimia</taxon>
        <taxon>Trichinellida</taxon>
        <taxon>Trichinellidae</taxon>
        <taxon>Trichinella</taxon>
    </lineage>
</organism>
<proteinExistence type="predicted"/>
<dbReference type="Proteomes" id="UP001558632">
    <property type="component" value="Unassembled WGS sequence"/>
</dbReference>
<reference evidence="1 2" key="1">
    <citation type="submission" date="2024-07" db="EMBL/GenBank/DDBJ databases">
        <title>Enhanced genomic and transcriptomic resources for Trichinella pseudospiralis and T. spiralis underpin the discovery of pronounced molecular differences between stages and species.</title>
        <authorList>
            <person name="Pasi K.K."/>
            <person name="La Rosa G."/>
            <person name="Gomez-Morales M.A."/>
            <person name="Tosini F."/>
            <person name="Sumanam S."/>
            <person name="Young N.D."/>
            <person name="Chang B.C."/>
            <person name="Robin G.B."/>
        </authorList>
    </citation>
    <scope>NUCLEOTIDE SEQUENCE [LARGE SCALE GENOMIC DNA]</scope>
    <source>
        <strain evidence="1">ISS534</strain>
    </source>
</reference>
<dbReference type="EMBL" id="JBEUSY010000214">
    <property type="protein sequence ID" value="KAL1242285.1"/>
    <property type="molecule type" value="Genomic_DNA"/>
</dbReference>